<dbReference type="RefSeq" id="XP_005769781.1">
    <property type="nucleotide sequence ID" value="XM_005769724.1"/>
</dbReference>
<protein>
    <recommendedName>
        <fullName evidence="4">PH domain-containing protein</fullName>
    </recommendedName>
</protein>
<evidence type="ECO:0000313" key="2">
    <source>
        <dbReference type="EnsemblProtists" id="EOD12571"/>
    </source>
</evidence>
<feature type="compositionally biased region" description="Gly residues" evidence="1">
    <location>
        <begin position="205"/>
        <end position="214"/>
    </location>
</feature>
<dbReference type="RefSeq" id="XP_005765000.1">
    <property type="nucleotide sequence ID" value="XM_005764943.1"/>
</dbReference>
<name>A0A0D3IMT6_EMIH1</name>
<proteinExistence type="predicted"/>
<dbReference type="Proteomes" id="UP000013827">
    <property type="component" value="Unassembled WGS sequence"/>
</dbReference>
<dbReference type="EnsemblProtists" id="EOD17352">
    <property type="protein sequence ID" value="EOD17352"/>
    <property type="gene ID" value="EMIHUDRAFT_436373"/>
</dbReference>
<evidence type="ECO:0008006" key="4">
    <source>
        <dbReference type="Google" id="ProtNLM"/>
    </source>
</evidence>
<keyword evidence="3" id="KW-1185">Reference proteome</keyword>
<reference evidence="3" key="1">
    <citation type="journal article" date="2013" name="Nature">
        <title>Pan genome of the phytoplankton Emiliania underpins its global distribution.</title>
        <authorList>
            <person name="Read B.A."/>
            <person name="Kegel J."/>
            <person name="Klute M.J."/>
            <person name="Kuo A."/>
            <person name="Lefebvre S.C."/>
            <person name="Maumus F."/>
            <person name="Mayer C."/>
            <person name="Miller J."/>
            <person name="Monier A."/>
            <person name="Salamov A."/>
            <person name="Young J."/>
            <person name="Aguilar M."/>
            <person name="Claverie J.M."/>
            <person name="Frickenhaus S."/>
            <person name="Gonzalez K."/>
            <person name="Herman E.K."/>
            <person name="Lin Y.C."/>
            <person name="Napier J."/>
            <person name="Ogata H."/>
            <person name="Sarno A.F."/>
            <person name="Shmutz J."/>
            <person name="Schroeder D."/>
            <person name="de Vargas C."/>
            <person name="Verret F."/>
            <person name="von Dassow P."/>
            <person name="Valentin K."/>
            <person name="Van de Peer Y."/>
            <person name="Wheeler G."/>
            <person name="Dacks J.B."/>
            <person name="Delwiche C.F."/>
            <person name="Dyhrman S.T."/>
            <person name="Glockner G."/>
            <person name="John U."/>
            <person name="Richards T."/>
            <person name="Worden A.Z."/>
            <person name="Zhang X."/>
            <person name="Grigoriev I.V."/>
            <person name="Allen A.E."/>
            <person name="Bidle K."/>
            <person name="Borodovsky M."/>
            <person name="Bowler C."/>
            <person name="Brownlee C."/>
            <person name="Cock J.M."/>
            <person name="Elias M."/>
            <person name="Gladyshev V.N."/>
            <person name="Groth M."/>
            <person name="Guda C."/>
            <person name="Hadaegh A."/>
            <person name="Iglesias-Rodriguez M.D."/>
            <person name="Jenkins J."/>
            <person name="Jones B.M."/>
            <person name="Lawson T."/>
            <person name="Leese F."/>
            <person name="Lindquist E."/>
            <person name="Lobanov A."/>
            <person name="Lomsadze A."/>
            <person name="Malik S.B."/>
            <person name="Marsh M.E."/>
            <person name="Mackinder L."/>
            <person name="Mock T."/>
            <person name="Mueller-Roeber B."/>
            <person name="Pagarete A."/>
            <person name="Parker M."/>
            <person name="Probert I."/>
            <person name="Quesneville H."/>
            <person name="Raines C."/>
            <person name="Rensing S.A."/>
            <person name="Riano-Pachon D.M."/>
            <person name="Richier S."/>
            <person name="Rokitta S."/>
            <person name="Shiraiwa Y."/>
            <person name="Soanes D.M."/>
            <person name="van der Giezen M."/>
            <person name="Wahlund T.M."/>
            <person name="Williams B."/>
            <person name="Wilson W."/>
            <person name="Wolfe G."/>
            <person name="Wurch L.L."/>
        </authorList>
    </citation>
    <scope>NUCLEOTIDE SEQUENCE</scope>
</reference>
<dbReference type="PaxDb" id="2903-EOD12571"/>
<dbReference type="AlphaFoldDB" id="A0A0D3IMT6"/>
<feature type="region of interest" description="Disordered" evidence="1">
    <location>
        <begin position="116"/>
        <end position="218"/>
    </location>
</feature>
<accession>A0A0D3IMT6</accession>
<dbReference type="EnsemblProtists" id="EOD12571">
    <property type="protein sequence ID" value="EOD12571"/>
    <property type="gene ID" value="EMIHUDRAFT_445960"/>
</dbReference>
<dbReference type="KEGG" id="ehx:EMIHUDRAFT_436373"/>
<dbReference type="GeneID" id="17263502"/>
<evidence type="ECO:0000256" key="1">
    <source>
        <dbReference type="SAM" id="MobiDB-lite"/>
    </source>
</evidence>
<feature type="compositionally biased region" description="Basic and acidic residues" evidence="1">
    <location>
        <begin position="189"/>
        <end position="198"/>
    </location>
</feature>
<dbReference type="KEGG" id="ehx:EMIHUDRAFT_445960"/>
<evidence type="ECO:0000313" key="3">
    <source>
        <dbReference type="Proteomes" id="UP000013827"/>
    </source>
</evidence>
<organism evidence="2 3">
    <name type="scientific">Emiliania huxleyi (strain CCMP1516)</name>
    <dbReference type="NCBI Taxonomy" id="280463"/>
    <lineage>
        <taxon>Eukaryota</taxon>
        <taxon>Haptista</taxon>
        <taxon>Haptophyta</taxon>
        <taxon>Prymnesiophyceae</taxon>
        <taxon>Isochrysidales</taxon>
        <taxon>Noelaerhabdaceae</taxon>
        <taxon>Emiliania</taxon>
    </lineage>
</organism>
<dbReference type="HOGENOM" id="CLU_830101_0_0_1"/>
<dbReference type="GeneID" id="17258722"/>
<reference evidence="2" key="2">
    <citation type="submission" date="2024-10" db="UniProtKB">
        <authorList>
            <consortium name="EnsemblProtists"/>
        </authorList>
    </citation>
    <scope>IDENTIFICATION</scope>
</reference>
<sequence>MNAASHSGWLLKSHKGGEATSERRFFVSEGAVVSYGRMIGSIFAPTGKVDLKTCTAMSEPEPGTVVIQVSGKQHPLRVALGPDSEKWRTLWASAVSETALDAALLRWRDASLAARLDKGSRKPSSRPRLVLAKSGSRVAPKTSDATALKSARGAAPKTSGREHWSESAYRVPKLSMDDGAQTSGGDLTSRTDVDDTERNVAAPRAGGGEAGGGEPTEAELEAARAEWLSYFLKAELFQNALLLAVSEEEERGIREAMFAVYEPRRLQWLQYHTARGNYDEAIELVADQAEREELAARRRAAEQSSVWTRCCVAAQPRERKTEGSSCSADCLARRV</sequence>